<dbReference type="PANTHER" id="PTHR11474">
    <property type="entry name" value="TYROSINASE FAMILY MEMBER"/>
    <property type="match status" value="1"/>
</dbReference>
<dbReference type="GO" id="GO:0016491">
    <property type="term" value="F:oxidoreductase activity"/>
    <property type="evidence" value="ECO:0007669"/>
    <property type="project" value="InterPro"/>
</dbReference>
<feature type="domain" description="Tyrosinase copper-binding" evidence="4">
    <location>
        <begin position="532"/>
        <end position="543"/>
    </location>
</feature>
<keyword evidence="1" id="KW-0479">Metal-binding</keyword>
<evidence type="ECO:0000256" key="3">
    <source>
        <dbReference type="SAM" id="SignalP"/>
    </source>
</evidence>
<dbReference type="PROSITE" id="PS00498">
    <property type="entry name" value="TYROSINASE_2"/>
    <property type="match status" value="1"/>
</dbReference>
<dbReference type="InterPro" id="IPR008922">
    <property type="entry name" value="Di-copper_centre_dom_sf"/>
</dbReference>
<evidence type="ECO:0000313" key="6">
    <source>
        <dbReference type="Proteomes" id="UP000002630"/>
    </source>
</evidence>
<evidence type="ECO:0000259" key="4">
    <source>
        <dbReference type="PROSITE" id="PS00498"/>
    </source>
</evidence>
<dbReference type="SUPFAM" id="SSF48056">
    <property type="entry name" value="Di-copper centre-containing domain"/>
    <property type="match status" value="2"/>
</dbReference>
<proteinExistence type="predicted"/>
<sequence length="712" mass="80092">MTTMRSVAGLLLLISRADPKPIPVVPTGAFGVDDSSGVPRQRQQEPPVTAFGEAVHALDPARARPSDAAIPGWEEDSTPSGEQAHDEETSVLSLTATNGYPDIVWSPWVHLAEPHRATVLRAESQVGNPNDDVFLWTIPNENGASFEGREIEYIFTDPGRKDIVLTQTVTSTGERYSLHTYIMVKYVRREIRALNNADRVAFFDTLETLYRLPTSQGVEEFGTDYKGIDYFVQMHLDGAGVKDCDHWHDDAGIMTHHVGYTLQFEQAMQLVNPSVSIPYWEYTIEATEGLPSYGESTVFNDDWFGEFSPRNELHTVTKGRWAFLPIQPDAWDSVHNPYGLLRSPWNLNPTPFVTRHNATSSMSATAMVSCSVYLSCFDSTTLADMNSCLNGETHGPVHILAGGEWHAAEEDFIQKVGYYESVPLVTKFLWRKGYLSIPDTCDQGTPCQTSCPAKLYESKGMTPYDVLLDVHALMWTAHTSASLVYNSKKDKFEVKGHEDDESFQQAFFKKMLNSFCNPGNVGEMYTSAAPYDPLFWVIHPTADRLLAWRRMLGRQGAEGWDFDETWGYAHSSVVGETGTVCNWDDVVPGSGDMPTCVKGICGGHNEDDLLPFSVKINGEVMKLTNAGWMDLIYPTNEDLPYMYDEFKWTHCRVHLKKREYRDHWVREVVRAVVRRGPNPERCLGRGRRRKHFKLNIDSAAIITLTQGTIRDA</sequence>
<accession>D7G0J8</accession>
<protein>
    <submittedName>
        <fullName evidence="5">Scytonemin-related tyrosinase</fullName>
    </submittedName>
</protein>
<evidence type="ECO:0000256" key="2">
    <source>
        <dbReference type="SAM" id="MobiDB-lite"/>
    </source>
</evidence>
<dbReference type="Gene3D" id="1.10.1280.10">
    <property type="entry name" value="Di-copper center containing domain from catechol oxidase"/>
    <property type="match status" value="1"/>
</dbReference>
<organism evidence="5 6">
    <name type="scientific">Ectocarpus siliculosus</name>
    <name type="common">Brown alga</name>
    <name type="synonym">Conferva siliculosa</name>
    <dbReference type="NCBI Taxonomy" id="2880"/>
    <lineage>
        <taxon>Eukaryota</taxon>
        <taxon>Sar</taxon>
        <taxon>Stramenopiles</taxon>
        <taxon>Ochrophyta</taxon>
        <taxon>PX clade</taxon>
        <taxon>Phaeophyceae</taxon>
        <taxon>Ectocarpales</taxon>
        <taxon>Ectocarpaceae</taxon>
        <taxon>Ectocarpus</taxon>
    </lineage>
</organism>
<dbReference type="AlphaFoldDB" id="D7G0J8"/>
<dbReference type="eggNOG" id="ENOG502SM4K">
    <property type="taxonomic scope" value="Eukaryota"/>
</dbReference>
<dbReference type="EMBL" id="FN648604">
    <property type="protein sequence ID" value="CBJ33027.1"/>
    <property type="molecule type" value="Genomic_DNA"/>
</dbReference>
<reference evidence="5 6" key="1">
    <citation type="journal article" date="2010" name="Nature">
        <title>The Ectocarpus genome and the independent evolution of multicellularity in brown algae.</title>
        <authorList>
            <person name="Cock J.M."/>
            <person name="Sterck L."/>
            <person name="Rouze P."/>
            <person name="Scornet D."/>
            <person name="Allen A.E."/>
            <person name="Amoutzias G."/>
            <person name="Anthouard V."/>
            <person name="Artiguenave F."/>
            <person name="Aury J.M."/>
            <person name="Badger J.H."/>
            <person name="Beszteri B."/>
            <person name="Billiau K."/>
            <person name="Bonnet E."/>
            <person name="Bothwell J.H."/>
            <person name="Bowler C."/>
            <person name="Boyen C."/>
            <person name="Brownlee C."/>
            <person name="Carrano C.J."/>
            <person name="Charrier B."/>
            <person name="Cho G.Y."/>
            <person name="Coelho S.M."/>
            <person name="Collen J."/>
            <person name="Corre E."/>
            <person name="Da Silva C."/>
            <person name="Delage L."/>
            <person name="Delaroque N."/>
            <person name="Dittami S.M."/>
            <person name="Doulbeau S."/>
            <person name="Elias M."/>
            <person name="Farnham G."/>
            <person name="Gachon C.M."/>
            <person name="Gschloessl B."/>
            <person name="Heesch S."/>
            <person name="Jabbari K."/>
            <person name="Jubin C."/>
            <person name="Kawai H."/>
            <person name="Kimura K."/>
            <person name="Kloareg B."/>
            <person name="Kupper F.C."/>
            <person name="Lang D."/>
            <person name="Le Bail A."/>
            <person name="Leblanc C."/>
            <person name="Lerouge P."/>
            <person name="Lohr M."/>
            <person name="Lopez P.J."/>
            <person name="Martens C."/>
            <person name="Maumus F."/>
            <person name="Michel G."/>
            <person name="Miranda-Saavedra D."/>
            <person name="Morales J."/>
            <person name="Moreau H."/>
            <person name="Motomura T."/>
            <person name="Nagasato C."/>
            <person name="Napoli C.A."/>
            <person name="Nelson D.R."/>
            <person name="Nyvall-Collen P."/>
            <person name="Peters A.F."/>
            <person name="Pommier C."/>
            <person name="Potin P."/>
            <person name="Poulain J."/>
            <person name="Quesneville H."/>
            <person name="Read B."/>
            <person name="Rensing S.A."/>
            <person name="Ritter A."/>
            <person name="Rousvoal S."/>
            <person name="Samanta M."/>
            <person name="Samson G."/>
            <person name="Schroeder D.C."/>
            <person name="Segurens B."/>
            <person name="Strittmatter M."/>
            <person name="Tonon T."/>
            <person name="Tregear J.W."/>
            <person name="Valentin K."/>
            <person name="von Dassow P."/>
            <person name="Yamagishi T."/>
            <person name="Van de Peer Y."/>
            <person name="Wincker P."/>
        </authorList>
    </citation>
    <scope>NUCLEOTIDE SEQUENCE [LARGE SCALE GENOMIC DNA]</scope>
    <source>
        <strain evidence="6">Ec32 / CCAP1310/4</strain>
    </source>
</reference>
<feature type="chain" id="PRO_5003096039" evidence="3">
    <location>
        <begin position="20"/>
        <end position="712"/>
    </location>
</feature>
<dbReference type="Proteomes" id="UP000002630">
    <property type="component" value="Linkage Group LG09"/>
</dbReference>
<dbReference type="InterPro" id="IPR050316">
    <property type="entry name" value="Tyrosinase/Hemocyanin"/>
</dbReference>
<feature type="region of interest" description="Disordered" evidence="2">
    <location>
        <begin position="60"/>
        <end position="89"/>
    </location>
</feature>
<gene>
    <name evidence="5" type="ORF">Esi_0406_0019</name>
</gene>
<keyword evidence="6" id="KW-1185">Reference proteome</keyword>
<dbReference type="EMBL" id="FN649734">
    <property type="protein sequence ID" value="CBJ33027.1"/>
    <property type="molecule type" value="Genomic_DNA"/>
</dbReference>
<dbReference type="OrthoDB" id="6132182at2759"/>
<dbReference type="InterPro" id="IPR002227">
    <property type="entry name" value="Tyrosinase_Cu-bd"/>
</dbReference>
<evidence type="ECO:0000313" key="5">
    <source>
        <dbReference type="EMBL" id="CBJ33027.1"/>
    </source>
</evidence>
<name>D7G0J8_ECTSI</name>
<dbReference type="GO" id="GO:0046872">
    <property type="term" value="F:metal ion binding"/>
    <property type="evidence" value="ECO:0007669"/>
    <property type="project" value="UniProtKB-KW"/>
</dbReference>
<dbReference type="Pfam" id="PF00264">
    <property type="entry name" value="Tyrosinase"/>
    <property type="match status" value="1"/>
</dbReference>
<dbReference type="OMA" id="ENCTCAC"/>
<feature type="signal peptide" evidence="3">
    <location>
        <begin position="1"/>
        <end position="19"/>
    </location>
</feature>
<keyword evidence="3" id="KW-0732">Signal</keyword>
<evidence type="ECO:0000256" key="1">
    <source>
        <dbReference type="ARBA" id="ARBA00022723"/>
    </source>
</evidence>
<dbReference type="InParanoid" id="D7G0J8"/>